<reference evidence="5" key="1">
    <citation type="journal article" date="2002" name="Nature">
        <title>The genome sequence and structure of rice chromosome 1.</title>
        <authorList>
            <person name="Sasaki T."/>
            <person name="Matsumoto T."/>
            <person name="Yamamoto K."/>
            <person name="Sakata K."/>
            <person name="Baba T."/>
            <person name="Katayose Y."/>
            <person name="Wu J."/>
            <person name="Niimura Y."/>
            <person name="Cheng Z."/>
            <person name="Nagamura Y."/>
            <person name="Antonio B.A."/>
            <person name="Kanamori H."/>
            <person name="Hosokawa S."/>
            <person name="Masukawa M."/>
            <person name="Arikawa K."/>
            <person name="Chiden Y."/>
            <person name="Hayashi M."/>
            <person name="Okamoto M."/>
            <person name="Ando T."/>
            <person name="Aoki H."/>
            <person name="Arita K."/>
            <person name="Hamada M."/>
            <person name="Harada C."/>
            <person name="Hijishita S."/>
            <person name="Honda M."/>
            <person name="Ichikawa Y."/>
            <person name="Idonuma A."/>
            <person name="Iijima M."/>
            <person name="Ikeda M."/>
            <person name="Ikeno M."/>
            <person name="Itoh S."/>
            <person name="Itoh T."/>
            <person name="Itoh Y."/>
            <person name="Itoh Y."/>
            <person name="Iwabuchi A."/>
            <person name="Kamiya K."/>
            <person name="Karasawa W."/>
            <person name="Katagiri S."/>
            <person name="Kikuta A."/>
            <person name="Kobayashi N."/>
            <person name="Kono I."/>
            <person name="Machita K."/>
            <person name="Maehara T."/>
            <person name="Mizuno H."/>
            <person name="Mizubayashi T."/>
            <person name="Mukai Y."/>
            <person name="Nagasaki H."/>
            <person name="Nakashima M."/>
            <person name="Nakama Y."/>
            <person name="Nakamichi Y."/>
            <person name="Nakamura M."/>
            <person name="Namiki N."/>
            <person name="Negishi M."/>
            <person name="Ohta I."/>
            <person name="Ono N."/>
            <person name="Saji S."/>
            <person name="Sakai K."/>
            <person name="Shibata M."/>
            <person name="Shimokawa T."/>
            <person name="Shomura A."/>
            <person name="Song J."/>
            <person name="Takazaki Y."/>
            <person name="Terasawa K."/>
            <person name="Tsuji K."/>
            <person name="Waki K."/>
            <person name="Yamagata H."/>
            <person name="Yamane H."/>
            <person name="Yoshiki S."/>
            <person name="Yoshihara R."/>
            <person name="Yukawa K."/>
            <person name="Zhong H."/>
            <person name="Iwama H."/>
            <person name="Endo T."/>
            <person name="Ito H."/>
            <person name="Hahn J.H."/>
            <person name="Kim H.I."/>
            <person name="Eun M.Y."/>
            <person name="Yano M."/>
            <person name="Jiang J."/>
            <person name="Gojobori T."/>
        </authorList>
    </citation>
    <scope>NUCLEOTIDE SEQUENCE [LARGE SCALE GENOMIC DNA]</scope>
</reference>
<keyword evidence="1" id="KW-0649">Protein kinase inhibitor</keyword>
<dbReference type="EMBL" id="AP003240">
    <property type="protein sequence ID" value="BAD81742.1"/>
    <property type="molecule type" value="Genomic_DNA"/>
</dbReference>
<protein>
    <submittedName>
        <fullName evidence="5">Uncharacterized protein</fullName>
    </submittedName>
</protein>
<keyword evidence="4" id="KW-0472">Membrane</keyword>
<gene>
    <name evidence="5" type="primary">P0406G08.29</name>
</gene>
<evidence type="ECO:0000256" key="3">
    <source>
        <dbReference type="SAM" id="MobiDB-lite"/>
    </source>
</evidence>
<dbReference type="Proteomes" id="UP000817658">
    <property type="component" value="Chromosome 1"/>
</dbReference>
<accession>Q5N9W5</accession>
<keyword evidence="4" id="KW-1133">Transmembrane helix</keyword>
<dbReference type="AlphaFoldDB" id="Q5N9W5"/>
<evidence type="ECO:0000256" key="2">
    <source>
        <dbReference type="ARBA" id="ARBA00023306"/>
    </source>
</evidence>
<feature type="region of interest" description="Disordered" evidence="3">
    <location>
        <begin position="153"/>
        <end position="175"/>
    </location>
</feature>
<dbReference type="GO" id="GO:0032875">
    <property type="term" value="P:regulation of DNA endoreduplication"/>
    <property type="evidence" value="ECO:0007669"/>
    <property type="project" value="InterPro"/>
</dbReference>
<dbReference type="PANTHER" id="PTHR33142">
    <property type="entry name" value="CYCLIN-DEPENDENT PROTEIN KINASE INHIBITOR SMR13"/>
    <property type="match status" value="1"/>
</dbReference>
<evidence type="ECO:0000256" key="4">
    <source>
        <dbReference type="SAM" id="Phobius"/>
    </source>
</evidence>
<dbReference type="PANTHER" id="PTHR33142:SF15">
    <property type="entry name" value="CYCLIN-DEPENDENT PROTEIN KINASE INHIBITOR SMR4"/>
    <property type="match status" value="1"/>
</dbReference>
<organism evidence="5">
    <name type="scientific">Oryza sativa subsp. japonica</name>
    <name type="common">Rice</name>
    <dbReference type="NCBI Taxonomy" id="39947"/>
    <lineage>
        <taxon>Eukaryota</taxon>
        <taxon>Viridiplantae</taxon>
        <taxon>Streptophyta</taxon>
        <taxon>Embryophyta</taxon>
        <taxon>Tracheophyta</taxon>
        <taxon>Spermatophyta</taxon>
        <taxon>Magnoliopsida</taxon>
        <taxon>Liliopsida</taxon>
        <taxon>Poales</taxon>
        <taxon>Poaceae</taxon>
        <taxon>BOP clade</taxon>
        <taxon>Oryzoideae</taxon>
        <taxon>Oryzeae</taxon>
        <taxon>Oryzinae</taxon>
        <taxon>Oryza</taxon>
        <taxon>Oryza sativa</taxon>
    </lineage>
</organism>
<feature type="compositionally biased region" description="Basic and acidic residues" evidence="3">
    <location>
        <begin position="155"/>
        <end position="166"/>
    </location>
</feature>
<keyword evidence="2" id="KW-0131">Cell cycle</keyword>
<keyword evidence="4" id="KW-0812">Transmembrane</keyword>
<sequence length="175" mass="18520">MESKAEALAAAAAAAAAAASAASTGGGHACGGWETPKREECRIPATLPCPAAPRKAVPDFGKRRGPPKNGYFQPPDLEALFALAPRRQASSYFAMFLFCCTLGISSGLGMGKRRTLIKTFNGVDIGGGSRLLLEDCGLRDVVGFMRTIRGPESSKAIDRKERREDPGDTDSFEIL</sequence>
<feature type="transmembrane region" description="Helical" evidence="4">
    <location>
        <begin position="92"/>
        <end position="111"/>
    </location>
</feature>
<evidence type="ECO:0000313" key="5">
    <source>
        <dbReference type="EMBL" id="BAD81742.1"/>
    </source>
</evidence>
<evidence type="ECO:0000256" key="1">
    <source>
        <dbReference type="ARBA" id="ARBA00023013"/>
    </source>
</evidence>
<name>Q5N9W5_ORYSJ</name>
<proteinExistence type="predicted"/>
<dbReference type="GO" id="GO:0004860">
    <property type="term" value="F:protein kinase inhibitor activity"/>
    <property type="evidence" value="ECO:0007669"/>
    <property type="project" value="UniProtKB-KW"/>
</dbReference>
<dbReference type="InterPro" id="IPR040389">
    <property type="entry name" value="SMR"/>
</dbReference>